<dbReference type="GO" id="GO:0030425">
    <property type="term" value="C:dendrite"/>
    <property type="evidence" value="ECO:0007669"/>
    <property type="project" value="TreeGrafter"/>
</dbReference>
<dbReference type="InParanoid" id="T1HR34"/>
<dbReference type="EMBL" id="ACPB03009545">
    <property type="status" value="NOT_ANNOTATED_CDS"/>
    <property type="molecule type" value="Genomic_DNA"/>
</dbReference>
<accession>T1HR34</accession>
<keyword evidence="3" id="KW-1185">Reference proteome</keyword>
<name>T1HR34_RHOPR</name>
<dbReference type="HOGENOM" id="CLU_091130_0_0_1"/>
<dbReference type="Pfam" id="PF05536">
    <property type="entry name" value="Neurochondrin"/>
    <property type="match status" value="1"/>
</dbReference>
<evidence type="ECO:0008006" key="4">
    <source>
        <dbReference type="Google" id="ProtNLM"/>
    </source>
</evidence>
<proteinExistence type="inferred from homology"/>
<dbReference type="VEuPathDB" id="VectorBase:RPRC006504"/>
<dbReference type="OMA" id="YWMELME"/>
<evidence type="ECO:0000256" key="1">
    <source>
        <dbReference type="ARBA" id="ARBA00006927"/>
    </source>
</evidence>
<protein>
    <recommendedName>
        <fullName evidence="4">Neurochondrin</fullName>
    </recommendedName>
</protein>
<dbReference type="GO" id="GO:0048168">
    <property type="term" value="P:regulation of neuronal synaptic plasticity"/>
    <property type="evidence" value="ECO:0007669"/>
    <property type="project" value="TreeGrafter"/>
</dbReference>
<evidence type="ECO:0000313" key="3">
    <source>
        <dbReference type="Proteomes" id="UP000015103"/>
    </source>
</evidence>
<comment type="similarity">
    <text evidence="1">Belongs to the neurochondrin family.</text>
</comment>
<dbReference type="GO" id="GO:0031175">
    <property type="term" value="P:neuron projection development"/>
    <property type="evidence" value="ECO:0007669"/>
    <property type="project" value="TreeGrafter"/>
</dbReference>
<evidence type="ECO:0000313" key="2">
    <source>
        <dbReference type="EnsemblMetazoa" id="RPRC006504-PA"/>
    </source>
</evidence>
<dbReference type="PANTHER" id="PTHR13109:SF7">
    <property type="entry name" value="NEUROCHONDRIN"/>
    <property type="match status" value="1"/>
</dbReference>
<dbReference type="PANTHER" id="PTHR13109">
    <property type="entry name" value="NEUROCHONDRIN"/>
    <property type="match status" value="1"/>
</dbReference>
<dbReference type="STRING" id="13249.T1HR34"/>
<dbReference type="eggNOG" id="KOG2611">
    <property type="taxonomic scope" value="Eukaryota"/>
</dbReference>
<sequence length="267" mass="30510">MLDCKEEDVLLECLTFHWSIVNYKKPPVPKSERLKVRREPEPELPQAVQEAMADSRAAIISMCNIFMNIIVLEPRFVESSATFSSLLKFVLNNLTELKNIPDNLVLHGNMAVLGLLLLKQQAKKVKKNDFSICRYIQSTIRFLWDAHNVDESNDASTLVVSMTYKKYWMELMELWFLGMQTISVVLTLVPWISEFIVETGWAQGIVDTLKKVKACSLPPNIKSAFEDFLCHLVETNASVVPIFKEHDVLTVCRNHLFMDLGKAIFGD</sequence>
<dbReference type="Proteomes" id="UP000015103">
    <property type="component" value="Unassembled WGS sequence"/>
</dbReference>
<dbReference type="InterPro" id="IPR008709">
    <property type="entry name" value="Neurochondrin"/>
</dbReference>
<organism evidence="2 3">
    <name type="scientific">Rhodnius prolixus</name>
    <name type="common">Triatomid bug</name>
    <dbReference type="NCBI Taxonomy" id="13249"/>
    <lineage>
        <taxon>Eukaryota</taxon>
        <taxon>Metazoa</taxon>
        <taxon>Ecdysozoa</taxon>
        <taxon>Arthropoda</taxon>
        <taxon>Hexapoda</taxon>
        <taxon>Insecta</taxon>
        <taxon>Pterygota</taxon>
        <taxon>Neoptera</taxon>
        <taxon>Paraneoptera</taxon>
        <taxon>Hemiptera</taxon>
        <taxon>Heteroptera</taxon>
        <taxon>Panheteroptera</taxon>
        <taxon>Cimicomorpha</taxon>
        <taxon>Reduviidae</taxon>
        <taxon>Triatominae</taxon>
        <taxon>Rhodnius</taxon>
    </lineage>
</organism>
<dbReference type="EnsemblMetazoa" id="RPRC006504-RA">
    <property type="protein sequence ID" value="RPRC006504-PA"/>
    <property type="gene ID" value="RPRC006504"/>
</dbReference>
<dbReference type="AlphaFoldDB" id="T1HR34"/>
<reference evidence="2" key="1">
    <citation type="submission" date="2015-05" db="UniProtKB">
        <authorList>
            <consortium name="EnsemblMetazoa"/>
        </authorList>
    </citation>
    <scope>IDENTIFICATION</scope>
</reference>